<proteinExistence type="predicted"/>
<accession>A0ACC0M7N8</accession>
<keyword evidence="2" id="KW-1185">Reference proteome</keyword>
<evidence type="ECO:0000313" key="2">
    <source>
        <dbReference type="Proteomes" id="UP001062846"/>
    </source>
</evidence>
<protein>
    <submittedName>
        <fullName evidence="1">Uncharacterized protein</fullName>
    </submittedName>
</protein>
<comment type="caution">
    <text evidence="1">The sequence shown here is derived from an EMBL/GenBank/DDBJ whole genome shotgun (WGS) entry which is preliminary data.</text>
</comment>
<reference evidence="1" key="1">
    <citation type="submission" date="2022-02" db="EMBL/GenBank/DDBJ databases">
        <title>Plant Genome Project.</title>
        <authorList>
            <person name="Zhang R.-G."/>
        </authorList>
    </citation>
    <scope>NUCLEOTIDE SEQUENCE</scope>
    <source>
        <strain evidence="1">AT1</strain>
    </source>
</reference>
<dbReference type="EMBL" id="CM046397">
    <property type="protein sequence ID" value="KAI8536586.1"/>
    <property type="molecule type" value="Genomic_DNA"/>
</dbReference>
<organism evidence="1 2">
    <name type="scientific">Rhododendron molle</name>
    <name type="common">Chinese azalea</name>
    <name type="synonym">Azalea mollis</name>
    <dbReference type="NCBI Taxonomy" id="49168"/>
    <lineage>
        <taxon>Eukaryota</taxon>
        <taxon>Viridiplantae</taxon>
        <taxon>Streptophyta</taxon>
        <taxon>Embryophyta</taxon>
        <taxon>Tracheophyta</taxon>
        <taxon>Spermatophyta</taxon>
        <taxon>Magnoliopsida</taxon>
        <taxon>eudicotyledons</taxon>
        <taxon>Gunneridae</taxon>
        <taxon>Pentapetalae</taxon>
        <taxon>asterids</taxon>
        <taxon>Ericales</taxon>
        <taxon>Ericaceae</taxon>
        <taxon>Ericoideae</taxon>
        <taxon>Rhodoreae</taxon>
        <taxon>Rhododendron</taxon>
    </lineage>
</organism>
<dbReference type="Proteomes" id="UP001062846">
    <property type="component" value="Chromosome 10"/>
</dbReference>
<gene>
    <name evidence="1" type="ORF">RHMOL_Rhmol10G0269200</name>
</gene>
<sequence length="115" mass="12650">MAEAKINYGSKMFKKMLNELCKEAAELSIDHNCKVGIFVTPKEIDEKSTMYAFGSPSVESVMEEMKAKAKAEKRKQKKLMAKIKKKAKFNAAPVCGCKLAGAGVAEHANIKHEGK</sequence>
<name>A0ACC0M7N8_RHOML</name>
<evidence type="ECO:0000313" key="1">
    <source>
        <dbReference type="EMBL" id="KAI8536586.1"/>
    </source>
</evidence>